<dbReference type="RefSeq" id="XP_004444996.1">
    <property type="nucleotide sequence ID" value="XM_004444939.1"/>
</dbReference>
<dbReference type="VEuPathDB" id="FungiDB:CIMG_13184"/>
<name>A0A0D8JUF2_COCIM</name>
<dbReference type="GeneID" id="24164811"/>
<evidence type="ECO:0000313" key="1">
    <source>
        <dbReference type="EMBL" id="KJF60744.1"/>
    </source>
</evidence>
<dbReference type="InParanoid" id="A0A0D8JUF2"/>
<evidence type="ECO:0000313" key="2">
    <source>
        <dbReference type="Proteomes" id="UP000001261"/>
    </source>
</evidence>
<dbReference type="Proteomes" id="UP000001261">
    <property type="component" value="Unassembled WGS sequence"/>
</dbReference>
<dbReference type="EMBL" id="GG704913">
    <property type="protein sequence ID" value="KJF60744.1"/>
    <property type="molecule type" value="Genomic_DNA"/>
</dbReference>
<sequence>MIQGFLILTAEEPSNSMFTALKIQCIPKTTKGNLVLGGLMSFASLAMSELQALCYFMKPMVHAKRWDNPMVIKELDILFGPDDKKTQNFINNWCLKITQIALNAIVKTYQIKKKAFGNKFYWYCVHNNIDPVSVWPSPSSENLMKEENYDNYY</sequence>
<protein>
    <submittedName>
        <fullName evidence="1">Uncharacterized protein</fullName>
    </submittedName>
</protein>
<gene>
    <name evidence="1" type="ORF">CIMG_13184</name>
</gene>
<reference evidence="2" key="2">
    <citation type="journal article" date="2010" name="Genome Res.">
        <title>Population genomic sequencing of Coccidioides fungi reveals recent hybridization and transposon control.</title>
        <authorList>
            <person name="Neafsey D.E."/>
            <person name="Barker B.M."/>
            <person name="Sharpton T.J."/>
            <person name="Stajich J.E."/>
            <person name="Park D.J."/>
            <person name="Whiston E."/>
            <person name="Hung C.-Y."/>
            <person name="McMahan C."/>
            <person name="White J."/>
            <person name="Sykes S."/>
            <person name="Heiman D."/>
            <person name="Young S."/>
            <person name="Zeng Q."/>
            <person name="Abouelleil A."/>
            <person name="Aftuck L."/>
            <person name="Bessette D."/>
            <person name="Brown A."/>
            <person name="FitzGerald M."/>
            <person name="Lui A."/>
            <person name="Macdonald J.P."/>
            <person name="Priest M."/>
            <person name="Orbach M.J."/>
            <person name="Galgiani J.N."/>
            <person name="Kirkland T.N."/>
            <person name="Cole G.T."/>
            <person name="Birren B.W."/>
            <person name="Henn M.R."/>
            <person name="Taylor J.W."/>
            <person name="Rounsley S.D."/>
        </authorList>
    </citation>
    <scope>GENOME REANNOTATION</scope>
    <source>
        <strain evidence="2">RS</strain>
    </source>
</reference>
<reference evidence="2" key="1">
    <citation type="journal article" date="2009" name="Genome Res.">
        <title>Comparative genomic analyses of the human fungal pathogens Coccidioides and their relatives.</title>
        <authorList>
            <person name="Sharpton T.J."/>
            <person name="Stajich J.E."/>
            <person name="Rounsley S.D."/>
            <person name="Gardner M.J."/>
            <person name="Wortman J.R."/>
            <person name="Jordar V.S."/>
            <person name="Maiti R."/>
            <person name="Kodira C.D."/>
            <person name="Neafsey D.E."/>
            <person name="Zeng Q."/>
            <person name="Hung C.-Y."/>
            <person name="McMahan C."/>
            <person name="Muszewska A."/>
            <person name="Grynberg M."/>
            <person name="Mandel M.A."/>
            <person name="Kellner E.M."/>
            <person name="Barker B.M."/>
            <person name="Galgiani J.N."/>
            <person name="Orbach M.J."/>
            <person name="Kirkland T.N."/>
            <person name="Cole G.T."/>
            <person name="Henn M.R."/>
            <person name="Birren B.W."/>
            <person name="Taylor J.W."/>
        </authorList>
    </citation>
    <scope>NUCLEOTIDE SEQUENCE [LARGE SCALE GENOMIC DNA]</scope>
    <source>
        <strain evidence="2">RS</strain>
    </source>
</reference>
<keyword evidence="2" id="KW-1185">Reference proteome</keyword>
<dbReference type="OrthoDB" id="4369165at2759"/>
<dbReference type="KEGG" id="cim:CIMG_13184"/>
<accession>A0A0D8JUF2</accession>
<dbReference type="AlphaFoldDB" id="A0A0D8JUF2"/>
<proteinExistence type="predicted"/>
<organism evidence="1 2">
    <name type="scientific">Coccidioides immitis (strain RS)</name>
    <name type="common">Valley fever fungus</name>
    <dbReference type="NCBI Taxonomy" id="246410"/>
    <lineage>
        <taxon>Eukaryota</taxon>
        <taxon>Fungi</taxon>
        <taxon>Dikarya</taxon>
        <taxon>Ascomycota</taxon>
        <taxon>Pezizomycotina</taxon>
        <taxon>Eurotiomycetes</taxon>
        <taxon>Eurotiomycetidae</taxon>
        <taxon>Onygenales</taxon>
        <taxon>Onygenaceae</taxon>
        <taxon>Coccidioides</taxon>
    </lineage>
</organism>